<dbReference type="GO" id="GO:0005768">
    <property type="term" value="C:endosome"/>
    <property type="evidence" value="ECO:0007669"/>
    <property type="project" value="UniProtKB-SubCell"/>
</dbReference>
<feature type="region of interest" description="Disordered" evidence="5">
    <location>
        <begin position="38"/>
        <end position="70"/>
    </location>
</feature>
<evidence type="ECO:0000256" key="1">
    <source>
        <dbReference type="ARBA" id="ARBA00004177"/>
    </source>
</evidence>
<feature type="compositionally biased region" description="Gly residues" evidence="5">
    <location>
        <begin position="56"/>
        <end position="70"/>
    </location>
</feature>
<dbReference type="Pfam" id="PF09454">
    <property type="entry name" value="Vps23_core"/>
    <property type="match status" value="1"/>
</dbReference>
<sequence length="70" mass="7494">MLVNGLQSVSLDIYLRQIRSLSRKQFYARALGMKVAAAQRELPPPPPQQPQQPGLLGQGGGLPMGGHGDT</sequence>
<evidence type="ECO:0000313" key="7">
    <source>
        <dbReference type="EMBL" id="GFH24467.1"/>
    </source>
</evidence>
<protein>
    <recommendedName>
        <fullName evidence="6">SB domain-containing protein</fullName>
    </recommendedName>
</protein>
<dbReference type="InterPro" id="IPR017916">
    <property type="entry name" value="SB_dom"/>
</dbReference>
<keyword evidence="3" id="KW-0967">Endosome</keyword>
<feature type="non-terminal residue" evidence="7">
    <location>
        <position position="70"/>
    </location>
</feature>
<proteinExistence type="predicted"/>
<evidence type="ECO:0000256" key="5">
    <source>
        <dbReference type="SAM" id="MobiDB-lite"/>
    </source>
</evidence>
<dbReference type="SUPFAM" id="SSF140111">
    <property type="entry name" value="Endosomal sorting complex assembly domain"/>
    <property type="match status" value="1"/>
</dbReference>
<evidence type="ECO:0000256" key="3">
    <source>
        <dbReference type="ARBA" id="ARBA00022753"/>
    </source>
</evidence>
<comment type="subcellular location">
    <subcellularLocation>
        <location evidence="1">Endosome</location>
    </subcellularLocation>
</comment>
<evidence type="ECO:0000313" key="8">
    <source>
        <dbReference type="Proteomes" id="UP000485058"/>
    </source>
</evidence>
<dbReference type="EMBL" id="BLLF01002544">
    <property type="protein sequence ID" value="GFH24467.1"/>
    <property type="molecule type" value="Genomic_DNA"/>
</dbReference>
<feature type="non-terminal residue" evidence="7">
    <location>
        <position position="1"/>
    </location>
</feature>
<dbReference type="InterPro" id="IPR037202">
    <property type="entry name" value="ESCRT_assembly_dom"/>
</dbReference>
<evidence type="ECO:0000256" key="4">
    <source>
        <dbReference type="ARBA" id="ARBA00022927"/>
    </source>
</evidence>
<dbReference type="GO" id="GO:0015031">
    <property type="term" value="P:protein transport"/>
    <property type="evidence" value="ECO:0007669"/>
    <property type="project" value="UniProtKB-KW"/>
</dbReference>
<feature type="domain" description="SB" evidence="6">
    <location>
        <begin position="7"/>
        <end position="33"/>
    </location>
</feature>
<accession>A0A699ZNS0</accession>
<organism evidence="7 8">
    <name type="scientific">Haematococcus lacustris</name>
    <name type="common">Green alga</name>
    <name type="synonym">Haematococcus pluvialis</name>
    <dbReference type="NCBI Taxonomy" id="44745"/>
    <lineage>
        <taxon>Eukaryota</taxon>
        <taxon>Viridiplantae</taxon>
        <taxon>Chlorophyta</taxon>
        <taxon>core chlorophytes</taxon>
        <taxon>Chlorophyceae</taxon>
        <taxon>CS clade</taxon>
        <taxon>Chlamydomonadales</taxon>
        <taxon>Haematococcaceae</taxon>
        <taxon>Haematococcus</taxon>
    </lineage>
</organism>
<dbReference type="Gene3D" id="6.10.140.820">
    <property type="match status" value="1"/>
</dbReference>
<gene>
    <name evidence="7" type="ORF">HaLaN_22273</name>
</gene>
<evidence type="ECO:0000256" key="2">
    <source>
        <dbReference type="ARBA" id="ARBA00022448"/>
    </source>
</evidence>
<dbReference type="Proteomes" id="UP000485058">
    <property type="component" value="Unassembled WGS sequence"/>
</dbReference>
<reference evidence="7 8" key="1">
    <citation type="submission" date="2020-02" db="EMBL/GenBank/DDBJ databases">
        <title>Draft genome sequence of Haematococcus lacustris strain NIES-144.</title>
        <authorList>
            <person name="Morimoto D."/>
            <person name="Nakagawa S."/>
            <person name="Yoshida T."/>
            <person name="Sawayama S."/>
        </authorList>
    </citation>
    <scope>NUCLEOTIDE SEQUENCE [LARGE SCALE GENOMIC DNA]</scope>
    <source>
        <strain evidence="7 8">NIES-144</strain>
    </source>
</reference>
<evidence type="ECO:0000259" key="6">
    <source>
        <dbReference type="Pfam" id="PF09454"/>
    </source>
</evidence>
<keyword evidence="2" id="KW-0813">Transport</keyword>
<keyword evidence="4" id="KW-0653">Protein transport</keyword>
<comment type="caution">
    <text evidence="7">The sequence shown here is derived from an EMBL/GenBank/DDBJ whole genome shotgun (WGS) entry which is preliminary data.</text>
</comment>
<dbReference type="AlphaFoldDB" id="A0A699ZNS0"/>
<keyword evidence="8" id="KW-1185">Reference proteome</keyword>
<name>A0A699ZNS0_HAELA</name>